<dbReference type="AlphaFoldDB" id="A0A7S4FPA0"/>
<accession>A0A7S4FPA0</accession>
<reference evidence="1" key="1">
    <citation type="submission" date="2021-01" db="EMBL/GenBank/DDBJ databases">
        <authorList>
            <person name="Corre E."/>
            <person name="Pelletier E."/>
            <person name="Niang G."/>
            <person name="Scheremetjew M."/>
            <person name="Finn R."/>
            <person name="Kale V."/>
            <person name="Holt S."/>
            <person name="Cochrane G."/>
            <person name="Meng A."/>
            <person name="Brown T."/>
            <person name="Cohen L."/>
        </authorList>
    </citation>
    <scope>NUCLEOTIDE SEQUENCE</scope>
    <source>
        <strain evidence="1">CCMP1594</strain>
    </source>
</reference>
<name>A0A7S4FPA0_9EUGL</name>
<evidence type="ECO:0000313" key="1">
    <source>
        <dbReference type="EMBL" id="CAE0807123.1"/>
    </source>
</evidence>
<protein>
    <submittedName>
        <fullName evidence="1">Uncharacterized protein</fullName>
    </submittedName>
</protein>
<organism evidence="1">
    <name type="scientific">Eutreptiella gymnastica</name>
    <dbReference type="NCBI Taxonomy" id="73025"/>
    <lineage>
        <taxon>Eukaryota</taxon>
        <taxon>Discoba</taxon>
        <taxon>Euglenozoa</taxon>
        <taxon>Euglenida</taxon>
        <taxon>Spirocuta</taxon>
        <taxon>Euglenophyceae</taxon>
        <taxon>Eutreptiales</taxon>
        <taxon>Eutreptiaceae</taxon>
        <taxon>Eutreptiella</taxon>
    </lineage>
</organism>
<gene>
    <name evidence="1" type="ORF">EGYM00163_LOCUS18251</name>
</gene>
<sequence>MSTVPHQLPNMNAHCNGCVHGKAVAQTCACDQTDTKLSTLNFSEVPPISQWHHWDTEEVAGFNATQTSGTSTGGAMLTFPCIANETKLGAFGFFPDAKFSWTNGLPMLPIRAQIIVPLVDCTPGFCG</sequence>
<dbReference type="EMBL" id="HBJA01051497">
    <property type="protein sequence ID" value="CAE0807123.1"/>
    <property type="molecule type" value="Transcribed_RNA"/>
</dbReference>
<proteinExistence type="predicted"/>